<dbReference type="GO" id="GO:0031507">
    <property type="term" value="P:heterochromatin formation"/>
    <property type="evidence" value="ECO:0007669"/>
    <property type="project" value="UniProtKB-ARBA"/>
</dbReference>
<dbReference type="Pfam" id="PF00385">
    <property type="entry name" value="Chromo"/>
    <property type="match status" value="1"/>
</dbReference>
<keyword evidence="5" id="KW-0539">Nucleus</keyword>
<comment type="subcellular location">
    <subcellularLocation>
        <location evidence="1">Nucleus</location>
    </subcellularLocation>
</comment>
<evidence type="ECO:0000259" key="7">
    <source>
        <dbReference type="PROSITE" id="PS50013"/>
    </source>
</evidence>
<dbReference type="PRINTS" id="PR00504">
    <property type="entry name" value="CHROMODOMAIN"/>
</dbReference>
<dbReference type="AlphaFoldDB" id="A0A915BJB6"/>
<reference evidence="9 10" key="1">
    <citation type="submission" date="2022-11" db="UniProtKB">
        <authorList>
            <consortium name="WormBaseParasite"/>
        </authorList>
    </citation>
    <scope>IDENTIFICATION</scope>
</reference>
<name>A0A915BJB6_PARUN</name>
<evidence type="ECO:0000313" key="9">
    <source>
        <dbReference type="WBParaSite" id="PgR042_g091_t01"/>
    </source>
</evidence>
<evidence type="ECO:0000256" key="6">
    <source>
        <dbReference type="ARBA" id="ARBA00073803"/>
    </source>
</evidence>
<dbReference type="InterPro" id="IPR051219">
    <property type="entry name" value="Heterochromatin_chromo-domain"/>
</dbReference>
<dbReference type="WBParaSite" id="PgR042_g091_t05">
    <property type="protein sequence ID" value="PgR042_g091_t05"/>
    <property type="gene ID" value="PgR042_g091"/>
</dbReference>
<dbReference type="Pfam" id="PF01393">
    <property type="entry name" value="Chromo_shadow"/>
    <property type="match status" value="1"/>
</dbReference>
<keyword evidence="2" id="KW-0677">Repeat</keyword>
<dbReference type="InterPro" id="IPR016197">
    <property type="entry name" value="Chromo-like_dom_sf"/>
</dbReference>
<dbReference type="Gene3D" id="2.40.50.40">
    <property type="match status" value="2"/>
</dbReference>
<evidence type="ECO:0000256" key="3">
    <source>
        <dbReference type="ARBA" id="ARBA00023015"/>
    </source>
</evidence>
<keyword evidence="4" id="KW-0804">Transcription</keyword>
<dbReference type="Proteomes" id="UP000887569">
    <property type="component" value="Unplaced"/>
</dbReference>
<protein>
    <recommendedName>
        <fullName evidence="6">Heterochromatin protein 1</fullName>
    </recommendedName>
</protein>
<dbReference type="WBParaSite" id="PgR042_g091_t01">
    <property type="protein sequence ID" value="PgR042_g091_t01"/>
    <property type="gene ID" value="PgR042_g091"/>
</dbReference>
<evidence type="ECO:0000256" key="2">
    <source>
        <dbReference type="ARBA" id="ARBA00022737"/>
    </source>
</evidence>
<keyword evidence="3" id="KW-0805">Transcription regulation</keyword>
<evidence type="ECO:0000313" key="8">
    <source>
        <dbReference type="Proteomes" id="UP000887569"/>
    </source>
</evidence>
<dbReference type="WBParaSite" id="PgR042_g091_t02">
    <property type="protein sequence ID" value="PgR042_g091_t02"/>
    <property type="gene ID" value="PgR042_g091"/>
</dbReference>
<dbReference type="InterPro" id="IPR017984">
    <property type="entry name" value="Chromo_dom_subgr"/>
</dbReference>
<sequence>MLSTVESTWMSGSLKDSHQIAYESFSNFINSSLIPSSSIHSRGTFELRTMSAVKRPRLRKDAEEQEYIVEKIIDKRIRNGIVEYFLSWKGFPPSENTWEPEANLDCPNLIEAFEMQEKRARDDKRKRTDSENCRGFDRGLEPERIIGATKTSGELTMLIKWKGCEEADLVPAKLANERCPQLVIKFYEDHIQWNSCARL</sequence>
<dbReference type="SMART" id="SM00298">
    <property type="entry name" value="CHROMO"/>
    <property type="match status" value="2"/>
</dbReference>
<dbReference type="InterPro" id="IPR000953">
    <property type="entry name" value="Chromo/chromo_shadow_dom"/>
</dbReference>
<evidence type="ECO:0000256" key="4">
    <source>
        <dbReference type="ARBA" id="ARBA00023163"/>
    </source>
</evidence>
<dbReference type="FunFam" id="2.40.50.40:FF:000031">
    <property type="entry name" value="Heterochromatin protein 1"/>
    <property type="match status" value="1"/>
</dbReference>
<feature type="domain" description="Chromo" evidence="7">
    <location>
        <begin position="67"/>
        <end position="125"/>
    </location>
</feature>
<dbReference type="InterPro" id="IPR008251">
    <property type="entry name" value="Chromo_shadow_dom"/>
</dbReference>
<dbReference type="InterPro" id="IPR023780">
    <property type="entry name" value="Chromo_domain"/>
</dbReference>
<dbReference type="CDD" id="cd18631">
    <property type="entry name" value="CD_HP1_like"/>
    <property type="match status" value="1"/>
</dbReference>
<dbReference type="SMART" id="SM00300">
    <property type="entry name" value="ChSh"/>
    <property type="match status" value="1"/>
</dbReference>
<feature type="domain" description="Chromo" evidence="7">
    <location>
        <begin position="140"/>
        <end position="198"/>
    </location>
</feature>
<keyword evidence="8" id="KW-1185">Reference proteome</keyword>
<accession>A0A915BJB6</accession>
<evidence type="ECO:0000313" key="10">
    <source>
        <dbReference type="WBParaSite" id="PgR042_g091_t02"/>
    </source>
</evidence>
<organism evidence="8 11">
    <name type="scientific">Parascaris univalens</name>
    <name type="common">Nematode worm</name>
    <dbReference type="NCBI Taxonomy" id="6257"/>
    <lineage>
        <taxon>Eukaryota</taxon>
        <taxon>Metazoa</taxon>
        <taxon>Ecdysozoa</taxon>
        <taxon>Nematoda</taxon>
        <taxon>Chromadorea</taxon>
        <taxon>Rhabditida</taxon>
        <taxon>Spirurina</taxon>
        <taxon>Ascaridomorpha</taxon>
        <taxon>Ascaridoidea</taxon>
        <taxon>Ascarididae</taxon>
        <taxon>Parascaris</taxon>
    </lineage>
</organism>
<evidence type="ECO:0000256" key="5">
    <source>
        <dbReference type="ARBA" id="ARBA00023242"/>
    </source>
</evidence>
<dbReference type="PANTHER" id="PTHR22812">
    <property type="entry name" value="CHROMOBOX PROTEIN"/>
    <property type="match status" value="1"/>
</dbReference>
<dbReference type="GO" id="GO:0005634">
    <property type="term" value="C:nucleus"/>
    <property type="evidence" value="ECO:0007669"/>
    <property type="project" value="UniProtKB-SubCell"/>
</dbReference>
<dbReference type="CDD" id="cd00034">
    <property type="entry name" value="CSD"/>
    <property type="match status" value="1"/>
</dbReference>
<dbReference type="WBParaSite" id="PgR042_g091_t04">
    <property type="protein sequence ID" value="PgR042_g091_t04"/>
    <property type="gene ID" value="PgR042_g091"/>
</dbReference>
<evidence type="ECO:0000313" key="11">
    <source>
        <dbReference type="WBParaSite" id="PgR042_g091_t05"/>
    </source>
</evidence>
<dbReference type="SUPFAM" id="SSF54160">
    <property type="entry name" value="Chromo domain-like"/>
    <property type="match status" value="2"/>
</dbReference>
<proteinExistence type="predicted"/>
<dbReference type="PROSITE" id="PS50013">
    <property type="entry name" value="CHROMO_2"/>
    <property type="match status" value="2"/>
</dbReference>
<dbReference type="FunFam" id="2.40.50.40:FF:000007">
    <property type="entry name" value="Chromobox protein homolog 1"/>
    <property type="match status" value="1"/>
</dbReference>
<evidence type="ECO:0000256" key="1">
    <source>
        <dbReference type="ARBA" id="ARBA00004123"/>
    </source>
</evidence>
<dbReference type="GO" id="GO:0003682">
    <property type="term" value="F:chromatin binding"/>
    <property type="evidence" value="ECO:0007669"/>
    <property type="project" value="UniProtKB-ARBA"/>
</dbReference>